<evidence type="ECO:0000256" key="4">
    <source>
        <dbReference type="ARBA" id="ARBA00022617"/>
    </source>
</evidence>
<keyword evidence="5 9" id="KW-0479">Metal-binding</keyword>
<dbReference type="GO" id="GO:0005506">
    <property type="term" value="F:iron ion binding"/>
    <property type="evidence" value="ECO:0007669"/>
    <property type="project" value="InterPro"/>
</dbReference>
<dbReference type="EMBL" id="KN837113">
    <property type="protein sequence ID" value="KIJ45086.1"/>
    <property type="molecule type" value="Genomic_DNA"/>
</dbReference>
<evidence type="ECO:0000313" key="13">
    <source>
        <dbReference type="Proteomes" id="UP000054279"/>
    </source>
</evidence>
<dbReference type="OrthoDB" id="1470350at2759"/>
<dbReference type="InterPro" id="IPR017972">
    <property type="entry name" value="Cyt_P450_CS"/>
</dbReference>
<organism evidence="12 13">
    <name type="scientific">Sphaerobolus stellatus (strain SS14)</name>
    <dbReference type="NCBI Taxonomy" id="990650"/>
    <lineage>
        <taxon>Eukaryota</taxon>
        <taxon>Fungi</taxon>
        <taxon>Dikarya</taxon>
        <taxon>Basidiomycota</taxon>
        <taxon>Agaricomycotina</taxon>
        <taxon>Agaricomycetes</taxon>
        <taxon>Phallomycetidae</taxon>
        <taxon>Geastrales</taxon>
        <taxon>Sphaerobolaceae</taxon>
        <taxon>Sphaerobolus</taxon>
    </lineage>
</organism>
<keyword evidence="6 10" id="KW-0560">Oxidoreductase</keyword>
<evidence type="ECO:0000256" key="1">
    <source>
        <dbReference type="ARBA" id="ARBA00001971"/>
    </source>
</evidence>
<dbReference type="SUPFAM" id="SSF48264">
    <property type="entry name" value="Cytochrome P450"/>
    <property type="match status" value="1"/>
</dbReference>
<evidence type="ECO:0000256" key="6">
    <source>
        <dbReference type="ARBA" id="ARBA00023002"/>
    </source>
</evidence>
<evidence type="ECO:0008006" key="14">
    <source>
        <dbReference type="Google" id="ProtNLM"/>
    </source>
</evidence>
<comment type="pathway">
    <text evidence="2">Secondary metabolite biosynthesis.</text>
</comment>
<evidence type="ECO:0000256" key="9">
    <source>
        <dbReference type="PIRSR" id="PIRSR602403-1"/>
    </source>
</evidence>
<dbReference type="PANTHER" id="PTHR24305:SF166">
    <property type="entry name" value="CYTOCHROME P450 12A4, MITOCHONDRIAL-RELATED"/>
    <property type="match status" value="1"/>
</dbReference>
<feature type="transmembrane region" description="Helical" evidence="11">
    <location>
        <begin position="12"/>
        <end position="33"/>
    </location>
</feature>
<evidence type="ECO:0000313" key="12">
    <source>
        <dbReference type="EMBL" id="KIJ45086.1"/>
    </source>
</evidence>
<keyword evidence="11" id="KW-1133">Transmembrane helix</keyword>
<reference evidence="12 13" key="1">
    <citation type="submission" date="2014-06" db="EMBL/GenBank/DDBJ databases">
        <title>Evolutionary Origins and Diversification of the Mycorrhizal Mutualists.</title>
        <authorList>
            <consortium name="DOE Joint Genome Institute"/>
            <consortium name="Mycorrhizal Genomics Consortium"/>
            <person name="Kohler A."/>
            <person name="Kuo A."/>
            <person name="Nagy L.G."/>
            <person name="Floudas D."/>
            <person name="Copeland A."/>
            <person name="Barry K.W."/>
            <person name="Cichocki N."/>
            <person name="Veneault-Fourrey C."/>
            <person name="LaButti K."/>
            <person name="Lindquist E.A."/>
            <person name="Lipzen A."/>
            <person name="Lundell T."/>
            <person name="Morin E."/>
            <person name="Murat C."/>
            <person name="Riley R."/>
            <person name="Ohm R."/>
            <person name="Sun H."/>
            <person name="Tunlid A."/>
            <person name="Henrissat B."/>
            <person name="Grigoriev I.V."/>
            <person name="Hibbett D.S."/>
            <person name="Martin F."/>
        </authorList>
    </citation>
    <scope>NUCLEOTIDE SEQUENCE [LARGE SCALE GENOMIC DNA]</scope>
    <source>
        <strain evidence="12 13">SS14</strain>
    </source>
</reference>
<keyword evidence="8 10" id="KW-0503">Monooxygenase</keyword>
<proteinExistence type="inferred from homology"/>
<sequence>MFSLFLTSHHLLVRALLDVCAGYLLVLIARILYTQIRTAYHLRNVPGPKAPSWLWGSEWDLHKASPGVRYLEWKAKHGDVIKIQGALGRNLLAVSDPRAAKFILEENVFDFPKPQGVREWFRLLVGEGLLFVEGKEAHARERRIFTPALTTNAIRPILATFYALSSKMTDAWSARLDSTSSDAIIEDIQWWTNRLSLDNIGLAGFSYSFDSLSSSSEANPLAIALEALTNSADNFSSFVMKALFYTFPWILSIPSEKSKHINNTREELGKVATRMWNQAKEEGADTGRKTLMDSMIKADGADEMTQEQIAAQLRTLVQAGYETVGCTMAWLIYEIARHPMVQSRIREEVTATPNEPTFEDLHGAEHMPFLDATIKETLRLHPPVLELTHVAAKDTLVPLSKPLPNDPFGKLDMLIPKGTIINVPVNLVQADPDVWGRDAALFKPERWLSNNNSEKGMRDVLAFSAGPRICPGRHFAMLEMKATIALVLRQFTLRPVPTKPIEPFWSFVVRPRVRGEKDSSLPVLVERIKY</sequence>
<keyword evidence="4 9" id="KW-0349">Heme</keyword>
<dbReference type="Proteomes" id="UP000054279">
    <property type="component" value="Unassembled WGS sequence"/>
</dbReference>
<evidence type="ECO:0000256" key="3">
    <source>
        <dbReference type="ARBA" id="ARBA00010617"/>
    </source>
</evidence>
<keyword evidence="7 9" id="KW-0408">Iron</keyword>
<evidence type="ECO:0000256" key="8">
    <source>
        <dbReference type="ARBA" id="ARBA00023033"/>
    </source>
</evidence>
<dbReference type="PROSITE" id="PS00086">
    <property type="entry name" value="CYTOCHROME_P450"/>
    <property type="match status" value="1"/>
</dbReference>
<keyword evidence="11" id="KW-0472">Membrane</keyword>
<dbReference type="AlphaFoldDB" id="A0A0C9W275"/>
<evidence type="ECO:0000256" key="2">
    <source>
        <dbReference type="ARBA" id="ARBA00005179"/>
    </source>
</evidence>
<gene>
    <name evidence="12" type="ORF">M422DRAFT_29936</name>
</gene>
<comment type="similarity">
    <text evidence="3 10">Belongs to the cytochrome P450 family.</text>
</comment>
<feature type="binding site" description="axial binding residue" evidence="9">
    <location>
        <position position="470"/>
    </location>
    <ligand>
        <name>heme</name>
        <dbReference type="ChEBI" id="CHEBI:30413"/>
    </ligand>
    <ligandPart>
        <name>Fe</name>
        <dbReference type="ChEBI" id="CHEBI:18248"/>
    </ligandPart>
</feature>
<dbReference type="InterPro" id="IPR002403">
    <property type="entry name" value="Cyt_P450_E_grp-IV"/>
</dbReference>
<accession>A0A0C9W275</accession>
<evidence type="ECO:0000256" key="7">
    <source>
        <dbReference type="ARBA" id="ARBA00023004"/>
    </source>
</evidence>
<dbReference type="PRINTS" id="PR00465">
    <property type="entry name" value="EP450IV"/>
</dbReference>
<dbReference type="GO" id="GO:0016705">
    <property type="term" value="F:oxidoreductase activity, acting on paired donors, with incorporation or reduction of molecular oxygen"/>
    <property type="evidence" value="ECO:0007669"/>
    <property type="project" value="InterPro"/>
</dbReference>
<evidence type="ECO:0000256" key="11">
    <source>
        <dbReference type="SAM" id="Phobius"/>
    </source>
</evidence>
<dbReference type="GO" id="GO:0004497">
    <property type="term" value="F:monooxygenase activity"/>
    <property type="evidence" value="ECO:0007669"/>
    <property type="project" value="UniProtKB-KW"/>
</dbReference>
<protein>
    <recommendedName>
        <fullName evidence="14">Cytochrome P450</fullName>
    </recommendedName>
</protein>
<keyword evidence="13" id="KW-1185">Reference proteome</keyword>
<dbReference type="GO" id="GO:0020037">
    <property type="term" value="F:heme binding"/>
    <property type="evidence" value="ECO:0007669"/>
    <property type="project" value="InterPro"/>
</dbReference>
<keyword evidence="11" id="KW-0812">Transmembrane</keyword>
<dbReference type="PRINTS" id="PR00385">
    <property type="entry name" value="P450"/>
</dbReference>
<comment type="cofactor">
    <cofactor evidence="1 9">
        <name>heme</name>
        <dbReference type="ChEBI" id="CHEBI:30413"/>
    </cofactor>
</comment>
<dbReference type="Pfam" id="PF00067">
    <property type="entry name" value="p450"/>
    <property type="match status" value="1"/>
</dbReference>
<dbReference type="InterPro" id="IPR050121">
    <property type="entry name" value="Cytochrome_P450_monoxygenase"/>
</dbReference>
<dbReference type="InterPro" id="IPR001128">
    <property type="entry name" value="Cyt_P450"/>
</dbReference>
<dbReference type="Gene3D" id="1.10.630.10">
    <property type="entry name" value="Cytochrome P450"/>
    <property type="match status" value="1"/>
</dbReference>
<dbReference type="HOGENOM" id="CLU_001570_5_11_1"/>
<evidence type="ECO:0000256" key="5">
    <source>
        <dbReference type="ARBA" id="ARBA00022723"/>
    </source>
</evidence>
<name>A0A0C9W275_SPHS4</name>
<dbReference type="PANTHER" id="PTHR24305">
    <property type="entry name" value="CYTOCHROME P450"/>
    <property type="match status" value="1"/>
</dbReference>
<evidence type="ECO:0000256" key="10">
    <source>
        <dbReference type="RuleBase" id="RU000461"/>
    </source>
</evidence>
<dbReference type="InterPro" id="IPR036396">
    <property type="entry name" value="Cyt_P450_sf"/>
</dbReference>